<evidence type="ECO:0000256" key="2">
    <source>
        <dbReference type="ARBA" id="ARBA00022741"/>
    </source>
</evidence>
<comment type="similarity">
    <text evidence="1">Belongs to the DNA mismatch repair MutS family.</text>
</comment>
<comment type="caution">
    <text evidence="6">The sequence shown here is derived from an EMBL/GenBank/DDBJ whole genome shotgun (WGS) entry which is preliminary data.</text>
</comment>
<dbReference type="GeneID" id="98172168"/>
<dbReference type="InterPro" id="IPR045076">
    <property type="entry name" value="MutS"/>
</dbReference>
<dbReference type="PANTHER" id="PTHR11361:SF20">
    <property type="entry name" value="MUTS PROTEIN HOMOLOG 5"/>
    <property type="match status" value="1"/>
</dbReference>
<reference evidence="6 7" key="1">
    <citation type="submission" date="2024-09" db="EMBL/GenBank/DDBJ databases">
        <title>Itraconazole resistance in Madurella fahalii resulting from another homologue of gene encoding cytochrome P450 14-alpha sterol demethylase (CYP51).</title>
        <authorList>
            <person name="Yoshioka I."/>
            <person name="Fahal A.H."/>
            <person name="Kaneko S."/>
            <person name="Yaguchi T."/>
        </authorList>
    </citation>
    <scope>NUCLEOTIDE SEQUENCE [LARGE SCALE GENOMIC DNA]</scope>
    <source>
        <strain evidence="6 7">IFM 68171</strain>
    </source>
</reference>
<keyword evidence="2" id="KW-0547">Nucleotide-binding</keyword>
<gene>
    <name evidence="6" type="ORF">MFIFM68171_01423</name>
</gene>
<dbReference type="InterPro" id="IPR007696">
    <property type="entry name" value="DNA_mismatch_repair_MutS_core"/>
</dbReference>
<dbReference type="Pfam" id="PF05192">
    <property type="entry name" value="MutS_III"/>
    <property type="match status" value="1"/>
</dbReference>
<sequence length="872" mass="96425">MALDMDKDGKVGCAYYSAIDETLFLEEDVAMGGIEAVDTLLLHVQPTSIIIPKRAPGNLVEFLERDAHRFDDDGDSRSEQGSYVLRHVVSAQFDYDAGKEALGKLDLEPFRPDPVHVFSSEEEPAECISSSSHNRLMRLAESINLDSCLSIGCVGAVLNDLERRRAAEHPMSGEEASTTLWVRSIKMNSSTDTMIVSADSLVSLQILQSELHPNPQLRSSNSSEPKAKETLSVSGLLQALASTAQGKKKLRQMLLRPSTNLDLIQERQKTIGVLLRTENCEIVKGMRMQLRKLKNTKTLLLHVRKGVDRVRGELSIRIGDWRALLRFAMVSAQLKQATHSLAGGSGIDIISKKQICNEIDVRPFLYVGEIIIRTIDFQLSKESGRTEILPGASECLDELRKEFTNVCRTLPDLKRSVVRDIPRAAVEHVHHCTVMPQLGFLTAVRLNPNTREGMYHGQNCPNDEWIMCFSSEGIVYYKNRFMLDLDSQYGDLPSRIADEEIEVVMGLAAAVLEHEEAILRASELFGELDSRLALALAAEKYNWVAPTMTSSNVIDIAEGRHPLQELLVPAFIPNDCHMAGGYGTSGVEQASMSVGNDRRRTNPSMLILTGPNNSGKTVYMKQVALIVYLAHIGSYVPATRATIGITDRILTRIATRETVVNDESAFLVDVKQAAFAMNFATRRSLLLIDEFGKGTTAESGSALFAAYLGYFLDLSAERPKVLAGTHFHEVFENGLIRPGREVAFAHMDVRLDAQASDVEDQVTFLYRLLPGRGPSSLGVLCAAMNDVPGEVIERAEAIVALRDRNEDLVTACLELAEEDRERLRQAELVARRFLEMQVPITGRGEQGDGSIRSILQAVLASDEGETTVRDKF</sequence>
<protein>
    <recommendedName>
        <fullName evidence="5">DNA mismatch repair proteins mutS family domain-containing protein</fullName>
    </recommendedName>
</protein>
<dbReference type="SUPFAM" id="SSF48334">
    <property type="entry name" value="DNA repair protein MutS, domain III"/>
    <property type="match status" value="1"/>
</dbReference>
<dbReference type="SUPFAM" id="SSF52540">
    <property type="entry name" value="P-loop containing nucleoside triphosphate hydrolases"/>
    <property type="match status" value="1"/>
</dbReference>
<feature type="domain" description="DNA mismatch repair proteins mutS family" evidence="5">
    <location>
        <begin position="684"/>
        <end position="700"/>
    </location>
</feature>
<evidence type="ECO:0000259" key="5">
    <source>
        <dbReference type="PROSITE" id="PS00486"/>
    </source>
</evidence>
<evidence type="ECO:0000256" key="1">
    <source>
        <dbReference type="ARBA" id="ARBA00006271"/>
    </source>
</evidence>
<dbReference type="Proteomes" id="UP001628179">
    <property type="component" value="Unassembled WGS sequence"/>
</dbReference>
<dbReference type="PROSITE" id="PS00486">
    <property type="entry name" value="DNA_MISMATCH_REPAIR_2"/>
    <property type="match status" value="1"/>
</dbReference>
<accession>A0ABQ0G0D1</accession>
<evidence type="ECO:0000256" key="4">
    <source>
        <dbReference type="ARBA" id="ARBA00023125"/>
    </source>
</evidence>
<dbReference type="InterPro" id="IPR000432">
    <property type="entry name" value="DNA_mismatch_repair_MutS_C"/>
</dbReference>
<evidence type="ECO:0000313" key="6">
    <source>
        <dbReference type="EMBL" id="GAB1311213.1"/>
    </source>
</evidence>
<dbReference type="SMART" id="SM00534">
    <property type="entry name" value="MUTSac"/>
    <property type="match status" value="1"/>
</dbReference>
<keyword evidence="4" id="KW-0238">DNA-binding</keyword>
<dbReference type="CDD" id="cd03281">
    <property type="entry name" value="ABC_MSH5_euk"/>
    <property type="match status" value="1"/>
</dbReference>
<dbReference type="InterPro" id="IPR036187">
    <property type="entry name" value="DNA_mismatch_repair_MutS_sf"/>
</dbReference>
<dbReference type="RefSeq" id="XP_070912946.1">
    <property type="nucleotide sequence ID" value="XM_071056845.1"/>
</dbReference>
<dbReference type="Gene3D" id="1.10.1420.10">
    <property type="match status" value="1"/>
</dbReference>
<dbReference type="Gene3D" id="3.40.50.300">
    <property type="entry name" value="P-loop containing nucleotide triphosphate hydrolases"/>
    <property type="match status" value="1"/>
</dbReference>
<proteinExistence type="inferred from homology"/>
<keyword evidence="3" id="KW-0067">ATP-binding</keyword>
<dbReference type="SMART" id="SM00533">
    <property type="entry name" value="MUTSd"/>
    <property type="match status" value="1"/>
</dbReference>
<dbReference type="InterPro" id="IPR027417">
    <property type="entry name" value="P-loop_NTPase"/>
</dbReference>
<keyword evidence="7" id="KW-1185">Reference proteome</keyword>
<dbReference type="PANTHER" id="PTHR11361">
    <property type="entry name" value="DNA MISMATCH REPAIR PROTEIN MUTS FAMILY MEMBER"/>
    <property type="match status" value="1"/>
</dbReference>
<dbReference type="Pfam" id="PF00488">
    <property type="entry name" value="MutS_V"/>
    <property type="match status" value="1"/>
</dbReference>
<organism evidence="6 7">
    <name type="scientific">Madurella fahalii</name>
    <dbReference type="NCBI Taxonomy" id="1157608"/>
    <lineage>
        <taxon>Eukaryota</taxon>
        <taxon>Fungi</taxon>
        <taxon>Dikarya</taxon>
        <taxon>Ascomycota</taxon>
        <taxon>Pezizomycotina</taxon>
        <taxon>Sordariomycetes</taxon>
        <taxon>Sordariomycetidae</taxon>
        <taxon>Sordariales</taxon>
        <taxon>Sordariales incertae sedis</taxon>
        <taxon>Madurella</taxon>
    </lineage>
</organism>
<evidence type="ECO:0000256" key="3">
    <source>
        <dbReference type="ARBA" id="ARBA00022840"/>
    </source>
</evidence>
<dbReference type="EMBL" id="BAAFSV010000001">
    <property type="protein sequence ID" value="GAB1311213.1"/>
    <property type="molecule type" value="Genomic_DNA"/>
</dbReference>
<name>A0ABQ0G0D1_9PEZI</name>
<evidence type="ECO:0000313" key="7">
    <source>
        <dbReference type="Proteomes" id="UP001628179"/>
    </source>
</evidence>